<feature type="compositionally biased region" description="Low complexity" evidence="2">
    <location>
        <begin position="1510"/>
        <end position="1522"/>
    </location>
</feature>
<evidence type="ECO:0000256" key="1">
    <source>
        <dbReference type="SAM" id="Coils"/>
    </source>
</evidence>
<feature type="coiled-coil region" evidence="1">
    <location>
        <begin position="372"/>
        <end position="406"/>
    </location>
</feature>
<feature type="region of interest" description="Disordered" evidence="2">
    <location>
        <begin position="1051"/>
        <end position="1281"/>
    </location>
</feature>
<keyword evidence="1" id="KW-0175">Coiled coil</keyword>
<feature type="compositionally biased region" description="Polar residues" evidence="2">
    <location>
        <begin position="520"/>
        <end position="568"/>
    </location>
</feature>
<protein>
    <submittedName>
        <fullName evidence="3">Uncharacterized protein</fullName>
    </submittedName>
</protein>
<feature type="compositionally biased region" description="Low complexity" evidence="2">
    <location>
        <begin position="1221"/>
        <end position="1256"/>
    </location>
</feature>
<feature type="region of interest" description="Disordered" evidence="2">
    <location>
        <begin position="1497"/>
        <end position="1547"/>
    </location>
</feature>
<evidence type="ECO:0000313" key="3">
    <source>
        <dbReference type="EMBL" id="EHY65908.1"/>
    </source>
</evidence>
<feature type="region of interest" description="Disordered" evidence="2">
    <location>
        <begin position="1448"/>
        <end position="1468"/>
    </location>
</feature>
<feature type="compositionally biased region" description="Polar residues" evidence="2">
    <location>
        <begin position="1257"/>
        <end position="1281"/>
    </location>
</feature>
<feature type="region of interest" description="Disordered" evidence="2">
    <location>
        <begin position="492"/>
        <end position="584"/>
    </location>
</feature>
<feature type="compositionally biased region" description="Polar residues" evidence="2">
    <location>
        <begin position="992"/>
        <end position="1001"/>
    </location>
</feature>
<evidence type="ECO:0000256" key="2">
    <source>
        <dbReference type="SAM" id="MobiDB-lite"/>
    </source>
</evidence>
<gene>
    <name evidence="3" type="ORF">NERG_00604</name>
</gene>
<reference evidence="3" key="1">
    <citation type="submission" date="2011-03" db="EMBL/GenBank/DDBJ databases">
        <title>The Genome Sequence of Nematocida sp1 strain ERTm2.</title>
        <authorList>
            <consortium name="The Broad Institute Genome Sequencing Platform"/>
            <consortium name="The Broad Institute Genome Sequencing Center for Infectious Disease"/>
            <person name="Cuomo C."/>
            <person name="Troemel E."/>
            <person name="Young S.K."/>
            <person name="Zeng Q."/>
            <person name="Gargeya S."/>
            <person name="Fitzgerald M."/>
            <person name="Haas B."/>
            <person name="Abouelleil A."/>
            <person name="Alvarado L."/>
            <person name="Arachchi H.M."/>
            <person name="Berlin A."/>
            <person name="Brown A."/>
            <person name="Chapman S.B."/>
            <person name="Chen Z."/>
            <person name="Dunbar C."/>
            <person name="Freedman E."/>
            <person name="Gearin G."/>
            <person name="Gellesch M."/>
            <person name="Goldberg J."/>
            <person name="Griggs A."/>
            <person name="Gujja S."/>
            <person name="Heilman E.R."/>
            <person name="Heiman D."/>
            <person name="Howarth C."/>
            <person name="Larson L."/>
            <person name="Lui A."/>
            <person name="MacDonald P.J.P."/>
            <person name="Mehta T."/>
            <person name="Montmayeur A."/>
            <person name="Murphy C."/>
            <person name="Neiman D."/>
            <person name="Pearson M."/>
            <person name="Priest M."/>
            <person name="Roberts A."/>
            <person name="Saif S."/>
            <person name="Shea T."/>
            <person name="Shenoy N."/>
            <person name="Sisk P."/>
            <person name="Stolte C."/>
            <person name="Sykes S."/>
            <person name="White J."/>
            <person name="Yandava C."/>
            <person name="Wortman J."/>
            <person name="Nusbaum C."/>
            <person name="Birren B."/>
        </authorList>
    </citation>
    <scope>NUCLEOTIDE SEQUENCE</scope>
    <source>
        <strain evidence="3">ERTm2</strain>
    </source>
</reference>
<name>H8ZAK5_NEMA1</name>
<feature type="compositionally biased region" description="Low complexity" evidence="2">
    <location>
        <begin position="1097"/>
        <end position="1106"/>
    </location>
</feature>
<proteinExistence type="predicted"/>
<organism evidence="3">
    <name type="scientific">Nematocida ausubeli (strain ATCC PRA-371 / ERTm2)</name>
    <name type="common">Nematode killer fungus</name>
    <dbReference type="NCBI Taxonomy" id="1913371"/>
    <lineage>
        <taxon>Eukaryota</taxon>
        <taxon>Fungi</taxon>
        <taxon>Fungi incertae sedis</taxon>
        <taxon>Microsporidia</taxon>
        <taxon>Nematocida</taxon>
    </lineage>
</organism>
<dbReference type="STRING" id="944018.H8ZAK5"/>
<sequence>MKIGEVISKAALIISAVGRISIAEGNSLQLQNESSIAQTNYTPMVGTAWEMPEQIFVPFEEPQSHADHVSRQIREAAGREVADTPYFMFSSRIAMRRDLPDGLFLLVDSADPVTGSSAGQTHGIKYKQIERPGELPLARALMSSAALGPTEQKEIADGLVANTCSQVGDTREARAAEESVFVDKLSLCYGDANAFTHLMMEEKESMQQHLQENLQFVSPRRVVAFYGMLKALQTYRLLEIQNFMAWVEQVDAAVLEKTQNNCSPGLGRNRAPGEECSEHIHATRPRRDALAKDLHLFKHMVSNGAHQVQALLVHMMDMIGIYKRNSGQLQKGIPFSIEGAEWEINETFSLLTSKIEEFRADWTLHTQVHSIKKELQRAVQRYYGLVQEFERNLQKEAENIESLLSAKGPADKRYMPAAQGFLKSGMAVMASEIEFVDNVSNGIMEYINTINNRANAKQRMRVKDTKCPFDQYIHQERGHPMHQEREQLMHQERGQPMHQERGQPMHQERRHPIHPARGQPLQNTPHTAHTPSSHRGSVHSENQHPSSSRSHANTGGSRREQAPQTTEAPSVRIDPTPPPRTWEQDMMQSFDSKVISAINNMPDAARANAAAWLRKSLAAGDIQLSHAAELDAQSTLHPVNNFLLQPSAQRKVADRIQNSRQKEKDTSAEIESLKDTLRALKDETTKLSSTYSTIENRISQERNTTAEAHTHISSLQKDVSSLNRDTQAILKQIAHTKTAIEEYEEKQSAHLGSRRNMQAKIDALLEETGIGAGNTGLLKGSPDEKDCDSKKSIEPLRAMLVQEKAAVEVAASQASEALEHIGQSMHKVDAHLNQTVAFESACQVNMPSDAGVSSLSLAQTVLSSVCKSVDQALHQNASVSSNGTAQSKCTECSEEAAHLHEDAANHCSYWPLVQEGICEQVSMEDQYAQTLQGLSSGIKHILAEIEETGIASEADLDSKDKAIQKIVSDTVNIRAQLDETLTQIREGLTRTSTVSGASITPNGPEHSKKYKTASQTLDMIGASAASLEETESSAIARNVRAEKDLQQCLQDRTEAEGSGASSVFSEYPTEEHTTTEYQPGTVGQKDEEQTDTSTPVPQQTITAEETPTPPPQEPFISGTAATSLDDLPENKTEAPNMPEVHNEPSDSRGKEPEANTSPFKETLISEGPAVSDNPAHIEKTSPIEELPEINSPRVEALISEEKSSSETPATSKSSLASSLDTPTETNITPTETTISSEPAITSTEPTTPTETSIVSSDTDIPINTNIASTEPTTHTEPNISTETTISSEAAIISTEPTTPTETNIPTENNINSTDPTTPTETTIPTETNIAFTEKTISNESTTPTETNIASSESTPLTEPNITPTETTISSEAVIRTETNIDSTDSILPTETNIPTEINIDSTEPTTPTELNIVSSEPAILTETTTSTELNIASSEPILLTETTTPTETIISNEPTTPTETTISSNPTALTETNIPTETIIPTKPNISGESNPLTEINITPTEPNIAFTDPTTPTETTTSSETNIASSEPAITSSDPILPTETTTPAE</sequence>
<dbReference type="Proteomes" id="UP000005622">
    <property type="component" value="Unassembled WGS sequence"/>
</dbReference>
<feature type="region of interest" description="Disordered" evidence="2">
    <location>
        <begin position="1339"/>
        <end position="1363"/>
    </location>
</feature>
<accession>H8ZAK5</accession>
<feature type="compositionally biased region" description="Polar residues" evidence="2">
    <location>
        <begin position="1339"/>
        <end position="1353"/>
    </location>
</feature>
<feature type="region of interest" description="Disordered" evidence="2">
    <location>
        <begin position="1296"/>
        <end position="1322"/>
    </location>
</feature>
<feature type="compositionally biased region" description="Basic and acidic residues" evidence="2">
    <location>
        <begin position="1140"/>
        <end position="1153"/>
    </location>
</feature>
<feature type="compositionally biased region" description="Low complexity" evidence="2">
    <location>
        <begin position="1354"/>
        <end position="1363"/>
    </location>
</feature>
<dbReference type="EMBL" id="JH604634">
    <property type="protein sequence ID" value="EHY65908.1"/>
    <property type="molecule type" value="Genomic_DNA"/>
</dbReference>
<feature type="coiled-coil region" evidence="1">
    <location>
        <begin position="656"/>
        <end position="690"/>
    </location>
</feature>
<dbReference type="HOGENOM" id="CLU_004428_0_0_1"/>
<dbReference type="Gene3D" id="1.10.287.1490">
    <property type="match status" value="1"/>
</dbReference>
<feature type="non-terminal residue" evidence="3">
    <location>
        <position position="1547"/>
    </location>
</feature>
<feature type="region of interest" description="Disordered" evidence="2">
    <location>
        <begin position="992"/>
        <end position="1011"/>
    </location>
</feature>
<feature type="compositionally biased region" description="Basic and acidic residues" evidence="2">
    <location>
        <begin position="492"/>
        <end position="507"/>
    </location>
</feature>
<feature type="compositionally biased region" description="Polar residues" evidence="2">
    <location>
        <begin position="1523"/>
        <end position="1547"/>
    </location>
</feature>
<feature type="compositionally biased region" description="Low complexity" evidence="2">
    <location>
        <begin position="1205"/>
        <end position="1214"/>
    </location>
</feature>